<reference evidence="1 2" key="1">
    <citation type="journal article" date="2019" name="Environ. Microbiol.">
        <title>Species interactions and distinct microbial communities in high Arctic permafrost affected cryosols are associated with the CH4 and CO2 gas fluxes.</title>
        <authorList>
            <person name="Altshuler I."/>
            <person name="Hamel J."/>
            <person name="Turney S."/>
            <person name="Magnuson E."/>
            <person name="Levesque R."/>
            <person name="Greer C."/>
            <person name="Whyte L.G."/>
        </authorList>
    </citation>
    <scope>NUCLEOTIDE SEQUENCE [LARGE SCALE GENOMIC DNA]</scope>
    <source>
        <strain evidence="1 2">E4</strain>
    </source>
</reference>
<dbReference type="AlphaFoldDB" id="A0A502GMV8"/>
<dbReference type="EMBL" id="RCZD01000004">
    <property type="protein sequence ID" value="TPG62808.1"/>
    <property type="molecule type" value="Genomic_DNA"/>
</dbReference>
<keyword evidence="2" id="KW-1185">Reference proteome</keyword>
<name>A0A502GMV8_9GAMM</name>
<comment type="caution">
    <text evidence="1">The sequence shown here is derived from an EMBL/GenBank/DDBJ whole genome shotgun (WGS) entry which is preliminary data.</text>
</comment>
<dbReference type="GO" id="GO:0044659">
    <property type="term" value="P:viral release from host cell by cytolysis"/>
    <property type="evidence" value="ECO:0007669"/>
    <property type="project" value="InterPro"/>
</dbReference>
<sequence length="204" mass="22349">MVVITDWLIVRPVRLLPKKPWESERQIVETSLIAAVLKAYWKSAVAILLSAALVWWIEGLLWDADVSKLKVTHTAELKKISDQAVIDLTNQKKRTEAAQTALAALDANHTKELADEQSKNDRLRADVAAGTRRVRIAAANLATSQLIRNSIASTGGVGDVAQIELSGAGERAVLDLRASAIKDDKVIQYLQGYASEAQKRCKIN</sequence>
<proteinExistence type="predicted"/>
<protein>
    <submittedName>
        <fullName evidence="1">Lysis protein</fullName>
    </submittedName>
</protein>
<gene>
    <name evidence="1" type="ORF">EAH77_10105</name>
</gene>
<dbReference type="Proteomes" id="UP000317663">
    <property type="component" value="Unassembled WGS sequence"/>
</dbReference>
<accession>A0A502GMV8</accession>
<dbReference type="InterPro" id="IPR004929">
    <property type="entry name" value="I-spanin"/>
</dbReference>
<organism evidence="1 2">
    <name type="scientific">Ewingella americana</name>
    <dbReference type="NCBI Taxonomy" id="41202"/>
    <lineage>
        <taxon>Bacteria</taxon>
        <taxon>Pseudomonadati</taxon>
        <taxon>Pseudomonadota</taxon>
        <taxon>Gammaproteobacteria</taxon>
        <taxon>Enterobacterales</taxon>
        <taxon>Yersiniaceae</taxon>
        <taxon>Ewingella</taxon>
    </lineage>
</organism>
<dbReference type="Pfam" id="PF03245">
    <property type="entry name" value="Phage_lysis"/>
    <property type="match status" value="1"/>
</dbReference>
<evidence type="ECO:0000313" key="2">
    <source>
        <dbReference type="Proteomes" id="UP000317663"/>
    </source>
</evidence>
<dbReference type="OrthoDB" id="6425055at2"/>
<evidence type="ECO:0000313" key="1">
    <source>
        <dbReference type="EMBL" id="TPG62808.1"/>
    </source>
</evidence>